<organism evidence="2 3">
    <name type="scientific">Gordonia bronchialis (strain ATCC 25592 / DSM 43247 / BCRC 13721 / JCM 3198 / KCTC 3076 / NBRC 16047 / NCTC 10667)</name>
    <name type="common">Rhodococcus bronchialis</name>
    <dbReference type="NCBI Taxonomy" id="526226"/>
    <lineage>
        <taxon>Bacteria</taxon>
        <taxon>Bacillati</taxon>
        <taxon>Actinomycetota</taxon>
        <taxon>Actinomycetes</taxon>
        <taxon>Mycobacteriales</taxon>
        <taxon>Gordoniaceae</taxon>
        <taxon>Gordonia</taxon>
    </lineage>
</organism>
<protein>
    <submittedName>
        <fullName evidence="2">Sulfate transporter/antisigma-factor antagonist STAS</fullName>
    </submittedName>
</protein>
<keyword evidence="3" id="KW-1185">Reference proteome</keyword>
<dbReference type="SUPFAM" id="SSF52091">
    <property type="entry name" value="SpoIIaa-like"/>
    <property type="match status" value="1"/>
</dbReference>
<dbReference type="HOGENOM" id="CLU_087828_0_0_11"/>
<proteinExistence type="predicted"/>
<dbReference type="AlphaFoldDB" id="D0L5V8"/>
<dbReference type="Gene3D" id="3.30.750.24">
    <property type="entry name" value="STAS domain"/>
    <property type="match status" value="1"/>
</dbReference>
<evidence type="ECO:0000259" key="1">
    <source>
        <dbReference type="PROSITE" id="PS50801"/>
    </source>
</evidence>
<sequence>MGVDGLSVRSTRHHGVTVLHIVGQLNSATYLTIRNAIAATATETTGAVVVDARSMRAASDSAWTALSSAAWLVRDWPDVPVTVVADDAARHQLDTVGVTRHIAVYDDLATALDSVRAENMPVRVTHRARHVVPRGIAMPIGAARHFVASTLRDWRRPRYVELARMVTTVLVSNVIEHTRDDPVVRVELHTPARLVVAVGDHDPHLPAVTEDRHGHVPIASGLALLTSLSHHWGCTPTGSGKTVWAVAGDREVERFR</sequence>
<dbReference type="Proteomes" id="UP000001219">
    <property type="component" value="Chromosome"/>
</dbReference>
<dbReference type="PANTHER" id="PTHR35526">
    <property type="entry name" value="ANTI-SIGMA-F FACTOR RSBW-RELATED"/>
    <property type="match status" value="1"/>
</dbReference>
<dbReference type="InterPro" id="IPR036890">
    <property type="entry name" value="HATPase_C_sf"/>
</dbReference>
<dbReference type="InterPro" id="IPR050267">
    <property type="entry name" value="Anti-sigma-factor_SerPK"/>
</dbReference>
<gene>
    <name evidence="2" type="ordered locus">Gbro_4299</name>
</gene>
<dbReference type="CDD" id="cd16936">
    <property type="entry name" value="HATPase_RsbW-like"/>
    <property type="match status" value="1"/>
</dbReference>
<dbReference type="PROSITE" id="PS50801">
    <property type="entry name" value="STAS"/>
    <property type="match status" value="1"/>
</dbReference>
<dbReference type="KEGG" id="gbr:Gbro_4299"/>
<evidence type="ECO:0000313" key="3">
    <source>
        <dbReference type="Proteomes" id="UP000001219"/>
    </source>
</evidence>
<dbReference type="eggNOG" id="COG1366">
    <property type="taxonomic scope" value="Bacteria"/>
</dbReference>
<dbReference type="InterPro" id="IPR002645">
    <property type="entry name" value="STAS_dom"/>
</dbReference>
<dbReference type="STRING" id="526226.Gbro_4299"/>
<dbReference type="EMBL" id="CP001802">
    <property type="protein sequence ID" value="ACY23444.1"/>
    <property type="molecule type" value="Genomic_DNA"/>
</dbReference>
<name>D0L5V8_GORB4</name>
<dbReference type="Gene3D" id="3.30.565.10">
    <property type="entry name" value="Histidine kinase-like ATPase, C-terminal domain"/>
    <property type="match status" value="1"/>
</dbReference>
<dbReference type="PANTHER" id="PTHR35526:SF3">
    <property type="entry name" value="ANTI-SIGMA-F FACTOR RSBW"/>
    <property type="match status" value="1"/>
</dbReference>
<reference evidence="2 3" key="2">
    <citation type="journal article" date="2010" name="Stand. Genomic Sci.">
        <title>Complete genome sequence of Gordonia bronchialis type strain (3410).</title>
        <authorList>
            <person name="Ivanova N."/>
            <person name="Sikorski J."/>
            <person name="Jando M."/>
            <person name="Lapidus A."/>
            <person name="Nolan M."/>
            <person name="Lucas S."/>
            <person name="Del Rio T.G."/>
            <person name="Tice H."/>
            <person name="Copeland A."/>
            <person name="Cheng J.F."/>
            <person name="Chen F."/>
            <person name="Bruce D."/>
            <person name="Goodwin L."/>
            <person name="Pitluck S."/>
            <person name="Mavromatis K."/>
            <person name="Ovchinnikova G."/>
            <person name="Pati A."/>
            <person name="Chen A."/>
            <person name="Palaniappan K."/>
            <person name="Land M."/>
            <person name="Hauser L."/>
            <person name="Chang Y.J."/>
            <person name="Jeffries C.D."/>
            <person name="Chain P."/>
            <person name="Saunders E."/>
            <person name="Han C."/>
            <person name="Detter J.C."/>
            <person name="Brettin T."/>
            <person name="Rohde M."/>
            <person name="Goker M."/>
            <person name="Bristow J."/>
            <person name="Eisen J.A."/>
            <person name="Markowitz V."/>
            <person name="Hugenholtz P."/>
            <person name="Klenk H.P."/>
            <person name="Kyrpides N.C."/>
        </authorList>
    </citation>
    <scope>NUCLEOTIDE SEQUENCE [LARGE SCALE GENOMIC DNA]</scope>
    <source>
        <strain evidence="3">ATCC 25592 / DSM 43247 / BCRC 13721 / JCM 3198 / KCTC 3076 / NBRC 16047 / NCTC 10667</strain>
    </source>
</reference>
<dbReference type="InterPro" id="IPR036513">
    <property type="entry name" value="STAS_dom_sf"/>
</dbReference>
<evidence type="ECO:0000313" key="2">
    <source>
        <dbReference type="EMBL" id="ACY23444.1"/>
    </source>
</evidence>
<accession>D0L5V8</accession>
<reference evidence="3" key="1">
    <citation type="submission" date="2009-10" db="EMBL/GenBank/DDBJ databases">
        <title>The complete chromosome of Gordonia bronchialis DSM 43247.</title>
        <authorList>
            <consortium name="US DOE Joint Genome Institute (JGI-PGF)"/>
            <person name="Lucas S."/>
            <person name="Copeland A."/>
            <person name="Lapidus A."/>
            <person name="Glavina del Rio T."/>
            <person name="Dalin E."/>
            <person name="Tice H."/>
            <person name="Bruce D."/>
            <person name="Goodwin L."/>
            <person name="Pitluck S."/>
            <person name="Kyrpides N."/>
            <person name="Mavromatis K."/>
            <person name="Ivanova N."/>
            <person name="Ovchinnikova G."/>
            <person name="Saunders E."/>
            <person name="Brettin T."/>
            <person name="Detter J.C."/>
            <person name="Han C."/>
            <person name="Larimer F."/>
            <person name="Land M."/>
            <person name="Hauser L."/>
            <person name="Markowitz V."/>
            <person name="Cheng J.-F."/>
            <person name="Hugenholtz P."/>
            <person name="Woyke T."/>
            <person name="Wu D."/>
            <person name="Jando M."/>
            <person name="Schneider S."/>
            <person name="Goeker M."/>
            <person name="Klenk H.-P."/>
            <person name="Eisen J.A."/>
        </authorList>
    </citation>
    <scope>NUCLEOTIDE SEQUENCE [LARGE SCALE GENOMIC DNA]</scope>
    <source>
        <strain evidence="3">ATCC 25592 / DSM 43247 / BCRC 13721 / JCM 3198 / KCTC 3076 / NBRC 16047 / NCTC 10667</strain>
    </source>
</reference>
<feature type="domain" description="STAS" evidence="1">
    <location>
        <begin position="6"/>
        <end position="115"/>
    </location>
</feature>